<name>A0ABU9I831_9FLAO</name>
<gene>
    <name evidence="1" type="ORF">AAEO58_10970</name>
</gene>
<dbReference type="Proteomes" id="UP001393056">
    <property type="component" value="Unassembled WGS sequence"/>
</dbReference>
<keyword evidence="2" id="KW-1185">Reference proteome</keyword>
<dbReference type="RefSeq" id="WP_341683421.1">
    <property type="nucleotide sequence ID" value="NZ_JBBYHT010000005.1"/>
</dbReference>
<protein>
    <submittedName>
        <fullName evidence="1">Uncharacterized protein</fullName>
    </submittedName>
</protein>
<evidence type="ECO:0000313" key="1">
    <source>
        <dbReference type="EMBL" id="MEL1248566.1"/>
    </source>
</evidence>
<proteinExistence type="predicted"/>
<sequence length="125" mass="14441">MNYTLLNQYDIKFVNINGRKQISYKGNELIERYIYIYKSVEAIDEYIDEINLVQNGQIQEAESFLYGSNPPVLDYSADDGGVYINALISQNSITLSEDEIISDTITIPLEDWKEILLSWKEFLEG</sequence>
<organism evidence="1 2">
    <name type="scientific">Flavobacterium helocola</name>
    <dbReference type="NCBI Taxonomy" id="3139139"/>
    <lineage>
        <taxon>Bacteria</taxon>
        <taxon>Pseudomonadati</taxon>
        <taxon>Bacteroidota</taxon>
        <taxon>Flavobacteriia</taxon>
        <taxon>Flavobacteriales</taxon>
        <taxon>Flavobacteriaceae</taxon>
        <taxon>Flavobacterium</taxon>
    </lineage>
</organism>
<dbReference type="EMBL" id="JBBYHT010000005">
    <property type="protein sequence ID" value="MEL1248566.1"/>
    <property type="molecule type" value="Genomic_DNA"/>
</dbReference>
<reference evidence="1 2" key="1">
    <citation type="submission" date="2024-04" db="EMBL/GenBank/DDBJ databases">
        <title>Flavobacterium sp. DGU41 16S ribosomal RNA gene Genome sequencing and assembly.</title>
        <authorList>
            <person name="Park S."/>
        </authorList>
    </citation>
    <scope>NUCLEOTIDE SEQUENCE [LARGE SCALE GENOMIC DNA]</scope>
    <source>
        <strain evidence="1 2">DGU41</strain>
    </source>
</reference>
<comment type="caution">
    <text evidence="1">The sequence shown here is derived from an EMBL/GenBank/DDBJ whole genome shotgun (WGS) entry which is preliminary data.</text>
</comment>
<accession>A0ABU9I831</accession>
<evidence type="ECO:0000313" key="2">
    <source>
        <dbReference type="Proteomes" id="UP001393056"/>
    </source>
</evidence>